<feature type="compositionally biased region" description="Polar residues" evidence="1">
    <location>
        <begin position="68"/>
        <end position="77"/>
    </location>
</feature>
<dbReference type="Proteomes" id="UP001607303">
    <property type="component" value="Unassembled WGS sequence"/>
</dbReference>
<keyword evidence="3" id="KW-1185">Reference proteome</keyword>
<protein>
    <submittedName>
        <fullName evidence="2">Uncharacterized protein</fullName>
    </submittedName>
</protein>
<proteinExistence type="predicted"/>
<dbReference type="EMBL" id="JAYRBN010000116">
    <property type="protein sequence ID" value="KAL2721445.1"/>
    <property type="molecule type" value="Genomic_DNA"/>
</dbReference>
<organism evidence="2 3">
    <name type="scientific">Vespula maculifrons</name>
    <name type="common">Eastern yellow jacket</name>
    <name type="synonym">Wasp</name>
    <dbReference type="NCBI Taxonomy" id="7453"/>
    <lineage>
        <taxon>Eukaryota</taxon>
        <taxon>Metazoa</taxon>
        <taxon>Ecdysozoa</taxon>
        <taxon>Arthropoda</taxon>
        <taxon>Hexapoda</taxon>
        <taxon>Insecta</taxon>
        <taxon>Pterygota</taxon>
        <taxon>Neoptera</taxon>
        <taxon>Endopterygota</taxon>
        <taxon>Hymenoptera</taxon>
        <taxon>Apocrita</taxon>
        <taxon>Aculeata</taxon>
        <taxon>Vespoidea</taxon>
        <taxon>Vespidae</taxon>
        <taxon>Vespinae</taxon>
        <taxon>Vespula</taxon>
    </lineage>
</organism>
<sequence>METSPSPNQRRQQRQNNDNNDDDDDDDDDDDYDEKDDDDAAGAAGAADRANGYARTRLRAFRDPRTAESLQSKSTSECARKHRKINDLRDTSLLLLRSPRGRELDRSSQLFGRSYIHKRKGCKKNFGFFQRYMPLVRKTSRREVLGKLDQTLWCDGLRTRG</sequence>
<name>A0ABD2AP79_VESMC</name>
<comment type="caution">
    <text evidence="2">The sequence shown here is derived from an EMBL/GenBank/DDBJ whole genome shotgun (WGS) entry which is preliminary data.</text>
</comment>
<feature type="region of interest" description="Disordered" evidence="1">
    <location>
        <begin position="1"/>
        <end position="83"/>
    </location>
</feature>
<evidence type="ECO:0000256" key="1">
    <source>
        <dbReference type="SAM" id="MobiDB-lite"/>
    </source>
</evidence>
<accession>A0ABD2AP79</accession>
<reference evidence="2 3" key="1">
    <citation type="journal article" date="2024" name="Ann. Entomol. Soc. Am.">
        <title>Genomic analyses of the southern and eastern yellowjacket wasps (Hymenoptera: Vespidae) reveal evolutionary signatures of social life.</title>
        <authorList>
            <person name="Catto M.A."/>
            <person name="Caine P.B."/>
            <person name="Orr S.E."/>
            <person name="Hunt B.G."/>
            <person name="Goodisman M.A.D."/>
        </authorList>
    </citation>
    <scope>NUCLEOTIDE SEQUENCE [LARGE SCALE GENOMIC DNA]</scope>
    <source>
        <strain evidence="2">232</strain>
        <tissue evidence="2">Head and thorax</tissue>
    </source>
</reference>
<feature type="compositionally biased region" description="Acidic residues" evidence="1">
    <location>
        <begin position="19"/>
        <end position="40"/>
    </location>
</feature>
<evidence type="ECO:0000313" key="3">
    <source>
        <dbReference type="Proteomes" id="UP001607303"/>
    </source>
</evidence>
<evidence type="ECO:0000313" key="2">
    <source>
        <dbReference type="EMBL" id="KAL2721445.1"/>
    </source>
</evidence>
<dbReference type="AlphaFoldDB" id="A0ABD2AP79"/>
<feature type="compositionally biased region" description="Low complexity" evidence="1">
    <location>
        <begin position="41"/>
        <end position="54"/>
    </location>
</feature>
<gene>
    <name evidence="2" type="ORF">V1477_020265</name>
</gene>